<dbReference type="Proteomes" id="UP001139516">
    <property type="component" value="Unassembled WGS sequence"/>
</dbReference>
<evidence type="ECO:0000256" key="4">
    <source>
        <dbReference type="ARBA" id="ARBA00022692"/>
    </source>
</evidence>
<comment type="caution">
    <text evidence="8">The sequence shown here is derived from an EMBL/GenBank/DDBJ whole genome shotgun (WGS) entry which is preliminary data.</text>
</comment>
<comment type="similarity">
    <text evidence="2 7">Belongs to the UPF0056 (MarC) family.</text>
</comment>
<gene>
    <name evidence="8" type="ORF">M0638_13310</name>
</gene>
<dbReference type="RefSeq" id="WP_248667480.1">
    <property type="nucleotide sequence ID" value="NZ_JALPRX010000055.1"/>
</dbReference>
<comment type="caution">
    <text evidence="7">Lacks conserved residue(s) required for the propagation of feature annotation.</text>
</comment>
<evidence type="ECO:0000256" key="2">
    <source>
        <dbReference type="ARBA" id="ARBA00009784"/>
    </source>
</evidence>
<keyword evidence="9" id="KW-1185">Reference proteome</keyword>
<evidence type="ECO:0000313" key="9">
    <source>
        <dbReference type="Proteomes" id="UP001139516"/>
    </source>
</evidence>
<comment type="subcellular location">
    <subcellularLocation>
        <location evidence="1 7">Cell membrane</location>
        <topology evidence="1 7">Multi-pass membrane protein</topology>
    </subcellularLocation>
</comment>
<organism evidence="8 9">
    <name type="scientific">Roseomonas acroporae</name>
    <dbReference type="NCBI Taxonomy" id="2937791"/>
    <lineage>
        <taxon>Bacteria</taxon>
        <taxon>Pseudomonadati</taxon>
        <taxon>Pseudomonadota</taxon>
        <taxon>Alphaproteobacteria</taxon>
        <taxon>Acetobacterales</taxon>
        <taxon>Roseomonadaceae</taxon>
        <taxon>Roseomonas</taxon>
    </lineage>
</organism>
<keyword evidence="3" id="KW-1003">Cell membrane</keyword>
<keyword evidence="5 7" id="KW-1133">Transmembrane helix</keyword>
<feature type="transmembrane region" description="Helical" evidence="7">
    <location>
        <begin position="56"/>
        <end position="76"/>
    </location>
</feature>
<evidence type="ECO:0000256" key="5">
    <source>
        <dbReference type="ARBA" id="ARBA00022989"/>
    </source>
</evidence>
<proteinExistence type="inferred from homology"/>
<keyword evidence="4 7" id="KW-0812">Transmembrane</keyword>
<feature type="transmembrane region" description="Helical" evidence="7">
    <location>
        <begin position="154"/>
        <end position="179"/>
    </location>
</feature>
<feature type="transmembrane region" description="Helical" evidence="7">
    <location>
        <begin position="12"/>
        <end position="35"/>
    </location>
</feature>
<evidence type="ECO:0000256" key="7">
    <source>
        <dbReference type="RuleBase" id="RU362048"/>
    </source>
</evidence>
<evidence type="ECO:0000313" key="8">
    <source>
        <dbReference type="EMBL" id="MCK8785362.1"/>
    </source>
</evidence>
<dbReference type="Pfam" id="PF01914">
    <property type="entry name" value="MarC"/>
    <property type="match status" value="1"/>
</dbReference>
<name>A0A9X1Y912_9PROT</name>
<accession>A0A9X1Y912</accession>
<dbReference type="NCBIfam" id="TIGR00427">
    <property type="entry name" value="NAAT family transporter"/>
    <property type="match status" value="1"/>
</dbReference>
<feature type="transmembrane region" description="Helical" evidence="7">
    <location>
        <begin position="82"/>
        <end position="99"/>
    </location>
</feature>
<dbReference type="EMBL" id="JALPRX010000055">
    <property type="protein sequence ID" value="MCK8785362.1"/>
    <property type="molecule type" value="Genomic_DNA"/>
</dbReference>
<evidence type="ECO:0000256" key="3">
    <source>
        <dbReference type="ARBA" id="ARBA00022475"/>
    </source>
</evidence>
<dbReference type="PANTHER" id="PTHR33508">
    <property type="entry name" value="UPF0056 MEMBRANE PROTEIN YHCE"/>
    <property type="match status" value="1"/>
</dbReference>
<dbReference type="PANTHER" id="PTHR33508:SF1">
    <property type="entry name" value="UPF0056 MEMBRANE PROTEIN YHCE"/>
    <property type="match status" value="1"/>
</dbReference>
<feature type="transmembrane region" description="Helical" evidence="7">
    <location>
        <begin position="199"/>
        <end position="222"/>
    </location>
</feature>
<protein>
    <recommendedName>
        <fullName evidence="7">UPF0056 membrane protein</fullName>
    </recommendedName>
</protein>
<dbReference type="AlphaFoldDB" id="A0A9X1Y912"/>
<evidence type="ECO:0000256" key="6">
    <source>
        <dbReference type="ARBA" id="ARBA00023136"/>
    </source>
</evidence>
<evidence type="ECO:0000256" key="1">
    <source>
        <dbReference type="ARBA" id="ARBA00004651"/>
    </source>
</evidence>
<keyword evidence="6 7" id="KW-0472">Membrane</keyword>
<dbReference type="InterPro" id="IPR002771">
    <property type="entry name" value="Multi_antbiot-R_MarC"/>
</dbReference>
<sequence length="228" mass="23561">MPFDELPFGGMAGAFLLAFPALFSIVNPLGGALIFSQVLADRTHAERVRIARRVGLYSLVVLLASLSIGAYVLHFFGITIGALRVAGGLVVAVRAWNMLNAPEALEAKKERQAAPASNLDDAAFFPLTMPFTTGPGTISVAIALGSARPTGPGLWWFAAGVAAAAAANAAIVWIAYGAADRLTDLLGTAGTRVVSRLSALLLLCIGVQILSAGVQDLLVPILRAARAG</sequence>
<reference evidence="8" key="1">
    <citation type="submission" date="2022-04" db="EMBL/GenBank/DDBJ databases">
        <title>Roseomonas acroporae sp. nov., isolated from coral Acropora digitifera.</title>
        <authorList>
            <person name="Sun H."/>
        </authorList>
    </citation>
    <scope>NUCLEOTIDE SEQUENCE</scope>
    <source>
        <strain evidence="8">NAR14</strain>
    </source>
</reference>
<dbReference type="GO" id="GO:0005886">
    <property type="term" value="C:plasma membrane"/>
    <property type="evidence" value="ECO:0007669"/>
    <property type="project" value="UniProtKB-SubCell"/>
</dbReference>